<protein>
    <submittedName>
        <fullName evidence="1">Uncharacterized protein</fullName>
    </submittedName>
</protein>
<dbReference type="PROSITE" id="PS51257">
    <property type="entry name" value="PROKAR_LIPOPROTEIN"/>
    <property type="match status" value="1"/>
</dbReference>
<dbReference type="EMBL" id="BMHB01000001">
    <property type="protein sequence ID" value="GGI12859.1"/>
    <property type="molecule type" value="Genomic_DNA"/>
</dbReference>
<evidence type="ECO:0000313" key="2">
    <source>
        <dbReference type="Proteomes" id="UP000626244"/>
    </source>
</evidence>
<keyword evidence="2" id="KW-1185">Reference proteome</keyword>
<comment type="caution">
    <text evidence="1">The sequence shown here is derived from an EMBL/GenBank/DDBJ whole genome shotgun (WGS) entry which is preliminary data.</text>
</comment>
<proteinExistence type="predicted"/>
<organism evidence="1 2">
    <name type="scientific">Gottfriedia solisilvae</name>
    <dbReference type="NCBI Taxonomy" id="1516104"/>
    <lineage>
        <taxon>Bacteria</taxon>
        <taxon>Bacillati</taxon>
        <taxon>Bacillota</taxon>
        <taxon>Bacilli</taxon>
        <taxon>Bacillales</taxon>
        <taxon>Bacillaceae</taxon>
        <taxon>Gottfriedia</taxon>
    </lineage>
</organism>
<dbReference type="Proteomes" id="UP000626244">
    <property type="component" value="Unassembled WGS sequence"/>
</dbReference>
<gene>
    <name evidence="1" type="ORF">GCM10007380_15020</name>
</gene>
<sequence>MKLYKKLSFITILFLILTGCEFSLNSGKSLDTSDLEFNSMSAGTVYSS</sequence>
<dbReference type="AlphaFoldDB" id="A0A8J3EXH5"/>
<evidence type="ECO:0000313" key="1">
    <source>
        <dbReference type="EMBL" id="GGI12859.1"/>
    </source>
</evidence>
<reference evidence="2" key="1">
    <citation type="journal article" date="2019" name="Int. J. Syst. Evol. Microbiol.">
        <title>The Global Catalogue of Microorganisms (GCM) 10K type strain sequencing project: providing services to taxonomists for standard genome sequencing and annotation.</title>
        <authorList>
            <consortium name="The Broad Institute Genomics Platform"/>
            <consortium name="The Broad Institute Genome Sequencing Center for Infectious Disease"/>
            <person name="Wu L."/>
            <person name="Ma J."/>
        </authorList>
    </citation>
    <scope>NUCLEOTIDE SEQUENCE [LARGE SCALE GENOMIC DNA]</scope>
    <source>
        <strain evidence="2">CGMCC 1.14993</strain>
    </source>
</reference>
<name>A0A8J3EXH5_9BACI</name>
<accession>A0A8J3EXH5</accession>